<comment type="caution">
    <text evidence="2">The sequence shown here is derived from an EMBL/GenBank/DDBJ whole genome shotgun (WGS) entry which is preliminary data.</text>
</comment>
<gene>
    <name evidence="2" type="ORF">CQR47_1788</name>
</gene>
<evidence type="ECO:0000256" key="1">
    <source>
        <dbReference type="SAM" id="MobiDB-lite"/>
    </source>
</evidence>
<accession>A0A2N3QE89</accession>
<sequence>MTVNDTTGAPDTSARSTGDGGEPPVPLLEDDGHRLGAAGRRGVTAFGYVPAPTRLSVRELAWLLQVRGRDRGLVRPPAHAYSRSDRKAVDDAAGRLYAMVPRQIDMERRASRLRQHDEEGMLPVGSPSPMDILTRDFNERPLVPWHQTSTGRAGVLTTMVAGSGAPPIPGPPIGIDALSRELFTFDCWGTYDIGATTSPDLFLSGLRGQGKSWCAKVLAVREIGYGRHVVVQSDRQGEWKAVARAIPGGQVVSPGKGNYLNPFAMPDASHLKDDRDRAAFRQEVLAGRKSAMMSLAEAVKEPGRPFPLDKDMLSIIDQLIASYGTGPMTLSVAVARLSDWDWVDSVYQRIHGFEHYRDLAREKASEAARVFAPMVAGGTMSGLFDRESTIRLDPAAPIIVFDTSGPVFQDPTLKRVYTAAVSSWIDRLLQARDGRRRIIVCEEAWDLLSNPQLVDSLQTRQRSAGHWGCSTWLIVHGVADMTEVFNRGSGLRGKVEQLMNLMETKIIYRQGGENITLLNRLIPDLSEDELDQIPKLAQGFGIWRIGRTHPRMILPMAGPMWEQVFDTSGLRKGQS</sequence>
<dbReference type="Gene3D" id="3.40.50.300">
    <property type="entry name" value="P-loop containing nucleotide triphosphate hydrolases"/>
    <property type="match status" value="2"/>
</dbReference>
<feature type="compositionally biased region" description="Polar residues" evidence="1">
    <location>
        <begin position="1"/>
        <end position="16"/>
    </location>
</feature>
<evidence type="ECO:0000313" key="3">
    <source>
        <dbReference type="Proteomes" id="UP000233727"/>
    </source>
</evidence>
<keyword evidence="2" id="KW-0067">ATP-binding</keyword>
<dbReference type="AlphaFoldDB" id="A0A2N3QE89"/>
<dbReference type="EMBL" id="PCGY01000024">
    <property type="protein sequence ID" value="PKU88439.1"/>
    <property type="molecule type" value="Genomic_DNA"/>
</dbReference>
<proteinExistence type="predicted"/>
<protein>
    <submittedName>
        <fullName evidence="2">ATP-binding protein</fullName>
    </submittedName>
</protein>
<feature type="region of interest" description="Disordered" evidence="1">
    <location>
        <begin position="1"/>
        <end position="34"/>
    </location>
</feature>
<dbReference type="SUPFAM" id="SSF52540">
    <property type="entry name" value="P-loop containing nucleoside triphosphate hydrolases"/>
    <property type="match status" value="1"/>
</dbReference>
<name>A0A2N3QE89_9BIFI</name>
<keyword evidence="2" id="KW-0547">Nucleotide-binding</keyword>
<evidence type="ECO:0000313" key="2">
    <source>
        <dbReference type="EMBL" id="PKU88439.1"/>
    </source>
</evidence>
<dbReference type="Proteomes" id="UP000233727">
    <property type="component" value="Unassembled WGS sequence"/>
</dbReference>
<dbReference type="RefSeq" id="WP_257468089.1">
    <property type="nucleotide sequence ID" value="NZ_PCGY01000024.1"/>
</dbReference>
<reference evidence="2 3" key="1">
    <citation type="submission" date="2017-10" db="EMBL/GenBank/DDBJ databases">
        <title>Bifidobacterium genomics.</title>
        <authorList>
            <person name="Lugli G.A."/>
            <person name="Milani C."/>
            <person name="Mancabelli L."/>
        </authorList>
    </citation>
    <scope>NUCLEOTIDE SEQUENCE [LARGE SCALE GENOMIC DNA]</scope>
    <source>
        <strain evidence="2 3">1542B</strain>
    </source>
</reference>
<organism evidence="2 3">
    <name type="scientific">Bifidobacterium thermophilum</name>
    <dbReference type="NCBI Taxonomy" id="33905"/>
    <lineage>
        <taxon>Bacteria</taxon>
        <taxon>Bacillati</taxon>
        <taxon>Actinomycetota</taxon>
        <taxon>Actinomycetes</taxon>
        <taxon>Bifidobacteriales</taxon>
        <taxon>Bifidobacteriaceae</taxon>
        <taxon>Bifidobacterium</taxon>
    </lineage>
</organism>
<dbReference type="InterPro" id="IPR027417">
    <property type="entry name" value="P-loop_NTPase"/>
</dbReference>
<dbReference type="GO" id="GO:0005524">
    <property type="term" value="F:ATP binding"/>
    <property type="evidence" value="ECO:0007669"/>
    <property type="project" value="UniProtKB-KW"/>
</dbReference>
<dbReference type="CDD" id="cd01127">
    <property type="entry name" value="TrwB_TraG_TraD_VirD4"/>
    <property type="match status" value="1"/>
</dbReference>